<evidence type="ECO:0000256" key="1">
    <source>
        <dbReference type="SAM" id="Phobius"/>
    </source>
</evidence>
<evidence type="ECO:0000313" key="3">
    <source>
        <dbReference type="Proteomes" id="UP001217089"/>
    </source>
</evidence>
<comment type="caution">
    <text evidence="2">The sequence shown here is derived from an EMBL/GenBank/DDBJ whole genome shotgun (WGS) entry which is preliminary data.</text>
</comment>
<feature type="transmembrane region" description="Helical" evidence="1">
    <location>
        <begin position="25"/>
        <end position="43"/>
    </location>
</feature>
<proteinExistence type="predicted"/>
<accession>A0ABQ9E2N6</accession>
<reference evidence="2 3" key="1">
    <citation type="submission" date="2022-12" db="EMBL/GenBank/DDBJ databases">
        <title>Chromosome-level genome of Tegillarca granosa.</title>
        <authorList>
            <person name="Kim J."/>
        </authorList>
    </citation>
    <scope>NUCLEOTIDE SEQUENCE [LARGE SCALE GENOMIC DNA]</scope>
    <source>
        <strain evidence="2">Teg-2019</strain>
        <tissue evidence="2">Adductor muscle</tissue>
    </source>
</reference>
<gene>
    <name evidence="2" type="ORF">KUTeg_024291</name>
</gene>
<keyword evidence="1" id="KW-0812">Transmembrane</keyword>
<protein>
    <submittedName>
        <fullName evidence="2">Uncharacterized protein</fullName>
    </submittedName>
</protein>
<keyword evidence="3" id="KW-1185">Reference proteome</keyword>
<sequence length="82" mass="9568">MLVLAPLTVNAFVEAEDSHVFGCSIFWMGLFLIPLTALIRDLAWKGYKRTMHKSLREEVQEKEKLHEDPTPVVLKMTKKRWV</sequence>
<keyword evidence="1" id="KW-1133">Transmembrane helix</keyword>
<keyword evidence="1" id="KW-0472">Membrane</keyword>
<name>A0ABQ9E2N6_TEGGR</name>
<dbReference type="Proteomes" id="UP001217089">
    <property type="component" value="Unassembled WGS sequence"/>
</dbReference>
<evidence type="ECO:0000313" key="2">
    <source>
        <dbReference type="EMBL" id="KAJ8297760.1"/>
    </source>
</evidence>
<dbReference type="EMBL" id="JARBDR010000923">
    <property type="protein sequence ID" value="KAJ8297760.1"/>
    <property type="molecule type" value="Genomic_DNA"/>
</dbReference>
<organism evidence="2 3">
    <name type="scientific">Tegillarca granosa</name>
    <name type="common">Malaysian cockle</name>
    <name type="synonym">Anadara granosa</name>
    <dbReference type="NCBI Taxonomy" id="220873"/>
    <lineage>
        <taxon>Eukaryota</taxon>
        <taxon>Metazoa</taxon>
        <taxon>Spiralia</taxon>
        <taxon>Lophotrochozoa</taxon>
        <taxon>Mollusca</taxon>
        <taxon>Bivalvia</taxon>
        <taxon>Autobranchia</taxon>
        <taxon>Pteriomorphia</taxon>
        <taxon>Arcoida</taxon>
        <taxon>Arcoidea</taxon>
        <taxon>Arcidae</taxon>
        <taxon>Tegillarca</taxon>
    </lineage>
</organism>